<comment type="subunit">
    <text evidence="7">Consists of a catalytic RNA component (M1 or rnpB) and a protein subunit.</text>
</comment>
<dbReference type="RefSeq" id="WP_016419695.1">
    <property type="nucleotide sequence ID" value="NZ_CALGWW010000073.1"/>
</dbReference>
<evidence type="ECO:0000256" key="2">
    <source>
        <dbReference type="ARBA" id="ARBA00022694"/>
    </source>
</evidence>
<evidence type="ECO:0000256" key="4">
    <source>
        <dbReference type="ARBA" id="ARBA00022759"/>
    </source>
</evidence>
<keyword evidence="4 7" id="KW-0255">Endonuclease</keyword>
<dbReference type="OrthoDB" id="1524972at2"/>
<dbReference type="PROSITE" id="PS00648">
    <property type="entry name" value="RIBONUCLEASE_P"/>
    <property type="match status" value="1"/>
</dbReference>
<dbReference type="EMBL" id="FNND01000001">
    <property type="protein sequence ID" value="SDW17028.1"/>
    <property type="molecule type" value="Genomic_DNA"/>
</dbReference>
<evidence type="ECO:0000256" key="1">
    <source>
        <dbReference type="ARBA" id="ARBA00002663"/>
    </source>
</evidence>
<comment type="catalytic activity">
    <reaction evidence="7">
        <text>Endonucleolytic cleavage of RNA, removing 5'-extranucleotides from tRNA precursor.</text>
        <dbReference type="EC" id="3.1.26.5"/>
    </reaction>
</comment>
<dbReference type="PANTHER" id="PTHR33992">
    <property type="entry name" value="RIBONUCLEASE P PROTEIN COMPONENT"/>
    <property type="match status" value="1"/>
</dbReference>
<evidence type="ECO:0000256" key="7">
    <source>
        <dbReference type="HAMAP-Rule" id="MF_00227"/>
    </source>
</evidence>
<dbReference type="GO" id="GO:0030677">
    <property type="term" value="C:ribonuclease P complex"/>
    <property type="evidence" value="ECO:0007669"/>
    <property type="project" value="TreeGrafter"/>
</dbReference>
<dbReference type="Pfam" id="PF00825">
    <property type="entry name" value="Ribonuclease_P"/>
    <property type="match status" value="1"/>
</dbReference>
<keyword evidence="5 7" id="KW-0378">Hydrolase</keyword>
<evidence type="ECO:0000256" key="3">
    <source>
        <dbReference type="ARBA" id="ARBA00022722"/>
    </source>
</evidence>
<gene>
    <name evidence="7" type="primary">rnpA</name>
    <name evidence="9" type="ORF">SAMN05444420_101417</name>
</gene>
<keyword evidence="2 7" id="KW-0819">tRNA processing</keyword>
<dbReference type="SUPFAM" id="SSF54211">
    <property type="entry name" value="Ribosomal protein S5 domain 2-like"/>
    <property type="match status" value="1"/>
</dbReference>
<comment type="function">
    <text evidence="1 7">RNaseP catalyzes the removal of the 5'-leader sequence from pre-tRNA to produce the mature 5'-terminus. It can also cleave other RNA substrates such as 4.5S RNA. The protein component plays an auxiliary but essential role in vivo by binding to the 5'-leader sequence and broadening the substrate specificity of the ribozyme.</text>
</comment>
<dbReference type="InterPro" id="IPR000100">
    <property type="entry name" value="RNase_P"/>
</dbReference>
<protein>
    <recommendedName>
        <fullName evidence="7 8">Ribonuclease P protein component</fullName>
        <shortName evidence="7">RNase P protein</shortName>
        <shortName evidence="7">RNaseP protein</shortName>
        <ecNumber evidence="7 8">3.1.26.5</ecNumber>
    </recommendedName>
    <alternativeName>
        <fullName evidence="7">Protein C5</fullName>
    </alternativeName>
</protein>
<dbReference type="Gene3D" id="3.30.230.10">
    <property type="match status" value="1"/>
</dbReference>
<dbReference type="PANTHER" id="PTHR33992:SF1">
    <property type="entry name" value="RIBONUCLEASE P PROTEIN COMPONENT"/>
    <property type="match status" value="1"/>
</dbReference>
<dbReference type="GO" id="GO:0000049">
    <property type="term" value="F:tRNA binding"/>
    <property type="evidence" value="ECO:0007669"/>
    <property type="project" value="UniProtKB-UniRule"/>
</dbReference>
<evidence type="ECO:0000256" key="6">
    <source>
        <dbReference type="ARBA" id="ARBA00022884"/>
    </source>
</evidence>
<accession>A0A1H2RCT7</accession>
<keyword evidence="10" id="KW-1185">Reference proteome</keyword>
<dbReference type="HAMAP" id="MF_00227">
    <property type="entry name" value="RNase_P"/>
    <property type="match status" value="1"/>
</dbReference>
<proteinExistence type="inferred from homology"/>
<reference evidence="9 10" key="1">
    <citation type="submission" date="2016-10" db="EMBL/GenBank/DDBJ databases">
        <authorList>
            <person name="Varghese N."/>
            <person name="Submissions S."/>
        </authorList>
    </citation>
    <scope>NUCLEOTIDE SEQUENCE [LARGE SCALE GENOMIC DNA]</scope>
    <source>
        <strain evidence="9 10">DSM 11449</strain>
    </source>
</reference>
<dbReference type="InterPro" id="IPR020568">
    <property type="entry name" value="Ribosomal_Su5_D2-typ_SF"/>
</dbReference>
<dbReference type="GO" id="GO:0004526">
    <property type="term" value="F:ribonuclease P activity"/>
    <property type="evidence" value="ECO:0007669"/>
    <property type="project" value="UniProtKB-UniRule"/>
</dbReference>
<dbReference type="InterPro" id="IPR020539">
    <property type="entry name" value="RNase_P_CS"/>
</dbReference>
<dbReference type="GO" id="GO:0001682">
    <property type="term" value="P:tRNA 5'-leader removal"/>
    <property type="evidence" value="ECO:0007669"/>
    <property type="project" value="UniProtKB-UniRule"/>
</dbReference>
<sequence length="119" mass="13846">MNDFPKTERLCNYHSIQALFKEGKSIKKYPLKLIYLPLDKALTPSQVLISVPKKKLKRAVDRNRIKRLIRESYRKQKHQLSSQDKSYSLALIYMSDELASYEQIYALVGTLLKQLSLSA</sequence>
<organism evidence="9 10">
    <name type="scientific">Capnocytophaga granulosa</name>
    <dbReference type="NCBI Taxonomy" id="45242"/>
    <lineage>
        <taxon>Bacteria</taxon>
        <taxon>Pseudomonadati</taxon>
        <taxon>Bacteroidota</taxon>
        <taxon>Flavobacteriia</taxon>
        <taxon>Flavobacteriales</taxon>
        <taxon>Flavobacteriaceae</taxon>
        <taxon>Capnocytophaga</taxon>
    </lineage>
</organism>
<keyword evidence="3 7" id="KW-0540">Nuclease</keyword>
<dbReference type="GeneID" id="85017719"/>
<evidence type="ECO:0000313" key="10">
    <source>
        <dbReference type="Proteomes" id="UP000182771"/>
    </source>
</evidence>
<dbReference type="AlphaFoldDB" id="A0A1H2RCT7"/>
<comment type="caution">
    <text evidence="9">The sequence shown here is derived from an EMBL/GenBank/DDBJ whole genome shotgun (WGS) entry which is preliminary data.</text>
</comment>
<keyword evidence="6 7" id="KW-0694">RNA-binding</keyword>
<evidence type="ECO:0000313" key="9">
    <source>
        <dbReference type="EMBL" id="SDW17028.1"/>
    </source>
</evidence>
<dbReference type="GO" id="GO:0042781">
    <property type="term" value="F:3'-tRNA processing endoribonuclease activity"/>
    <property type="evidence" value="ECO:0007669"/>
    <property type="project" value="TreeGrafter"/>
</dbReference>
<dbReference type="InterPro" id="IPR014721">
    <property type="entry name" value="Ribsml_uS5_D2-typ_fold_subgr"/>
</dbReference>
<dbReference type="NCBIfam" id="TIGR00188">
    <property type="entry name" value="rnpA"/>
    <property type="match status" value="1"/>
</dbReference>
<comment type="similarity">
    <text evidence="7">Belongs to the RnpA family.</text>
</comment>
<evidence type="ECO:0000256" key="8">
    <source>
        <dbReference type="NCBIfam" id="TIGR00188"/>
    </source>
</evidence>
<name>A0A1H2RCT7_9FLAO</name>
<evidence type="ECO:0000256" key="5">
    <source>
        <dbReference type="ARBA" id="ARBA00022801"/>
    </source>
</evidence>
<dbReference type="Proteomes" id="UP000182771">
    <property type="component" value="Unassembled WGS sequence"/>
</dbReference>
<dbReference type="EC" id="3.1.26.5" evidence="7 8"/>